<dbReference type="STRING" id="501010.NOSIN_09240"/>
<keyword evidence="1" id="KW-1133">Transmembrane helix</keyword>
<feature type="transmembrane region" description="Helical" evidence="1">
    <location>
        <begin position="6"/>
        <end position="25"/>
    </location>
</feature>
<keyword evidence="1" id="KW-0472">Membrane</keyword>
<keyword evidence="1" id="KW-0812">Transmembrane</keyword>
<name>A0A1V3C0E7_9ACTN</name>
<organism evidence="2 3">
    <name type="scientific">Nocardiopsis sinuspersici</name>
    <dbReference type="NCBI Taxonomy" id="501010"/>
    <lineage>
        <taxon>Bacteria</taxon>
        <taxon>Bacillati</taxon>
        <taxon>Actinomycetota</taxon>
        <taxon>Actinomycetes</taxon>
        <taxon>Streptosporangiales</taxon>
        <taxon>Nocardiopsidaceae</taxon>
        <taxon>Nocardiopsis</taxon>
    </lineage>
</organism>
<sequence length="237" mass="26183">MEIPTVLVLVIAALVVVVVGVMVFAGSAAERHRSRALSAWAERRGWRYDRERPELVDRFHGAPFLERGSDARARHVLCAEWRGRRVVACEYGCTAAHLHGRDRTAPYVYTVVVVTLPEAVPLLQVEPVRGSPDTPSPPTGAHPWVSGQEEFDACFRVATVGDAFAGTVLAEGTRTWLLSRQGFAPFCFPFRFAGQYLLSWERGRLDTGRVQARADAVIDLLERIPTGVWEGTQDSVG</sequence>
<evidence type="ECO:0000256" key="1">
    <source>
        <dbReference type="SAM" id="Phobius"/>
    </source>
</evidence>
<dbReference type="Proteomes" id="UP000189004">
    <property type="component" value="Unassembled WGS sequence"/>
</dbReference>
<evidence type="ECO:0000313" key="3">
    <source>
        <dbReference type="Proteomes" id="UP000189004"/>
    </source>
</evidence>
<dbReference type="RefSeq" id="WP_077690359.1">
    <property type="nucleotide sequence ID" value="NZ_MCOK01000001.1"/>
</dbReference>
<dbReference type="EMBL" id="MCOK01000001">
    <property type="protein sequence ID" value="OOC53966.1"/>
    <property type="molecule type" value="Genomic_DNA"/>
</dbReference>
<evidence type="ECO:0000313" key="2">
    <source>
        <dbReference type="EMBL" id="OOC53966.1"/>
    </source>
</evidence>
<dbReference type="AlphaFoldDB" id="A0A1V3C0E7"/>
<comment type="caution">
    <text evidence="2">The sequence shown here is derived from an EMBL/GenBank/DDBJ whole genome shotgun (WGS) entry which is preliminary data.</text>
</comment>
<gene>
    <name evidence="2" type="ORF">NOSIN_09240</name>
</gene>
<evidence type="ECO:0008006" key="4">
    <source>
        <dbReference type="Google" id="ProtNLM"/>
    </source>
</evidence>
<accession>A0A1V3C0E7</accession>
<dbReference type="OrthoDB" id="3429251at2"/>
<protein>
    <recommendedName>
        <fullName evidence="4">DUF3137 domain-containing protein</fullName>
    </recommendedName>
</protein>
<keyword evidence="3" id="KW-1185">Reference proteome</keyword>
<reference evidence="3" key="1">
    <citation type="submission" date="2016-08" db="EMBL/GenBank/DDBJ databases">
        <authorList>
            <person name="Tokovenko B."/>
            <person name="Kalinowski J."/>
        </authorList>
    </citation>
    <scope>NUCLEOTIDE SEQUENCE [LARGE SCALE GENOMIC DNA]</scope>
    <source>
        <strain evidence="3">UTMC102</strain>
    </source>
</reference>
<proteinExistence type="predicted"/>